<proteinExistence type="predicted"/>
<name>A0A433NQI0_CHLFR</name>
<gene>
    <name evidence="2" type="ORF">PCC6912_08880</name>
</gene>
<accession>A0A433NQI0</accession>
<keyword evidence="1" id="KW-0732">Signal</keyword>
<feature type="chain" id="PRO_5019078458" description="Spore coat protein U domain-containing protein" evidence="1">
    <location>
        <begin position="21"/>
        <end position="157"/>
    </location>
</feature>
<dbReference type="OrthoDB" id="485895at2"/>
<dbReference type="AlphaFoldDB" id="A0A433NQI0"/>
<dbReference type="RefSeq" id="WP_016873967.1">
    <property type="nucleotide sequence ID" value="NZ_AJLN01000049.1"/>
</dbReference>
<protein>
    <recommendedName>
        <fullName evidence="4">Spore coat protein U domain-containing protein</fullName>
    </recommendedName>
</protein>
<keyword evidence="3" id="KW-1185">Reference proteome</keyword>
<dbReference type="EMBL" id="RSCJ01000002">
    <property type="protein sequence ID" value="RUR86063.1"/>
    <property type="molecule type" value="Genomic_DNA"/>
</dbReference>
<comment type="caution">
    <text evidence="2">The sequence shown here is derived from an EMBL/GenBank/DDBJ whole genome shotgun (WGS) entry which is preliminary data.</text>
</comment>
<feature type="signal peptide" evidence="1">
    <location>
        <begin position="1"/>
        <end position="20"/>
    </location>
</feature>
<dbReference type="Proteomes" id="UP000268857">
    <property type="component" value="Unassembled WGS sequence"/>
</dbReference>
<evidence type="ECO:0000313" key="3">
    <source>
        <dbReference type="Proteomes" id="UP000268857"/>
    </source>
</evidence>
<evidence type="ECO:0008006" key="4">
    <source>
        <dbReference type="Google" id="ProtNLM"/>
    </source>
</evidence>
<evidence type="ECO:0000313" key="2">
    <source>
        <dbReference type="EMBL" id="RUR86063.1"/>
    </source>
</evidence>
<sequence>MIRRSLLTAALILVGSVALAPKTMAQTVDIPFTGTVGGACNFDQVTPGSLGMNQPSNPTALAGGFPGGVFGKVSVTCNAPSQLTVSKPMQTGGPTFTPMFSDAFVNSPVGSTNTTGNSPLMLPVGSPTMLDVDMFVDKGSPLTPGTYDYKVTLTVTP</sequence>
<organism evidence="2 3">
    <name type="scientific">Chlorogloeopsis fritschii PCC 6912</name>
    <dbReference type="NCBI Taxonomy" id="211165"/>
    <lineage>
        <taxon>Bacteria</taxon>
        <taxon>Bacillati</taxon>
        <taxon>Cyanobacteriota</taxon>
        <taxon>Cyanophyceae</taxon>
        <taxon>Nostocales</taxon>
        <taxon>Chlorogloeopsidaceae</taxon>
        <taxon>Chlorogloeopsis</taxon>
    </lineage>
</organism>
<dbReference type="STRING" id="211165.GCA_000317285_01286"/>
<evidence type="ECO:0000256" key="1">
    <source>
        <dbReference type="SAM" id="SignalP"/>
    </source>
</evidence>
<reference evidence="2 3" key="1">
    <citation type="journal article" date="2019" name="Genome Biol. Evol.">
        <title>Day and night: Metabolic profiles and evolutionary relationships of six axenic non-marine cyanobacteria.</title>
        <authorList>
            <person name="Will S.E."/>
            <person name="Henke P."/>
            <person name="Boedeker C."/>
            <person name="Huang S."/>
            <person name="Brinkmann H."/>
            <person name="Rohde M."/>
            <person name="Jarek M."/>
            <person name="Friedl T."/>
            <person name="Seufert S."/>
            <person name="Schumacher M."/>
            <person name="Overmann J."/>
            <person name="Neumann-Schaal M."/>
            <person name="Petersen J."/>
        </authorList>
    </citation>
    <scope>NUCLEOTIDE SEQUENCE [LARGE SCALE GENOMIC DNA]</scope>
    <source>
        <strain evidence="2 3">PCC 6912</strain>
    </source>
</reference>